<accession>A0AAV5D165</accession>
<dbReference type="Proteomes" id="UP001054889">
    <property type="component" value="Unassembled WGS sequence"/>
</dbReference>
<organism evidence="1 2">
    <name type="scientific">Eleusine coracana subsp. coracana</name>
    <dbReference type="NCBI Taxonomy" id="191504"/>
    <lineage>
        <taxon>Eukaryota</taxon>
        <taxon>Viridiplantae</taxon>
        <taxon>Streptophyta</taxon>
        <taxon>Embryophyta</taxon>
        <taxon>Tracheophyta</taxon>
        <taxon>Spermatophyta</taxon>
        <taxon>Magnoliopsida</taxon>
        <taxon>Liliopsida</taxon>
        <taxon>Poales</taxon>
        <taxon>Poaceae</taxon>
        <taxon>PACMAD clade</taxon>
        <taxon>Chloridoideae</taxon>
        <taxon>Cynodonteae</taxon>
        <taxon>Eleusininae</taxon>
        <taxon>Eleusine</taxon>
    </lineage>
</organism>
<gene>
    <name evidence="1" type="primary">ga21478</name>
    <name evidence="1" type="ORF">PR202_ga21478</name>
</gene>
<comment type="caution">
    <text evidence="1">The sequence shown here is derived from an EMBL/GenBank/DDBJ whole genome shotgun (WGS) entry which is preliminary data.</text>
</comment>
<evidence type="ECO:0000313" key="2">
    <source>
        <dbReference type="Proteomes" id="UP001054889"/>
    </source>
</evidence>
<dbReference type="AlphaFoldDB" id="A0AAV5D165"/>
<dbReference type="EMBL" id="BQKI01000010">
    <property type="protein sequence ID" value="GJN03975.1"/>
    <property type="molecule type" value="Genomic_DNA"/>
</dbReference>
<reference evidence="1" key="2">
    <citation type="submission" date="2021-12" db="EMBL/GenBank/DDBJ databases">
        <title>Resequencing data analysis of finger millet.</title>
        <authorList>
            <person name="Hatakeyama M."/>
            <person name="Aluri S."/>
            <person name="Balachadran M.T."/>
            <person name="Sivarajan S.R."/>
            <person name="Poveda L."/>
            <person name="Shimizu-Inatsugi R."/>
            <person name="Schlapbach R."/>
            <person name="Sreeman S.M."/>
            <person name="Shimizu K.K."/>
        </authorList>
    </citation>
    <scope>NUCLEOTIDE SEQUENCE</scope>
</reference>
<proteinExistence type="predicted"/>
<evidence type="ECO:0000313" key="1">
    <source>
        <dbReference type="EMBL" id="GJN03975.1"/>
    </source>
</evidence>
<protein>
    <submittedName>
        <fullName evidence="1">Uncharacterized protein</fullName>
    </submittedName>
</protein>
<sequence length="204" mass="21336">MTAKIPAPLFIAAKIPAVHFMAVKIRPLFTADAQPFTSAVTAHVAVRVAAASSSPCSARGGLRPFAAVAPVTAHVAVGAAAASACAARGGLRLIAVVAPDSQAFLFFSTVTAHVAVGAAAAAYASARAARGGLHPVARYRSRFGAKRRHRRSVGNDEVAATLGWARGYRAEKREFLARFENRWGKFGGGGLMMRRRTREGGVQV</sequence>
<reference evidence="1" key="1">
    <citation type="journal article" date="2018" name="DNA Res.">
        <title>Multiple hybrid de novo genome assembly of finger millet, an orphan allotetraploid crop.</title>
        <authorList>
            <person name="Hatakeyama M."/>
            <person name="Aluri S."/>
            <person name="Balachadran M.T."/>
            <person name="Sivarajan S.R."/>
            <person name="Patrignani A."/>
            <person name="Gruter S."/>
            <person name="Poveda L."/>
            <person name="Shimizu-Inatsugi R."/>
            <person name="Baeten J."/>
            <person name="Francoijs K.J."/>
            <person name="Nataraja K.N."/>
            <person name="Reddy Y.A.N."/>
            <person name="Phadnis S."/>
            <person name="Ravikumar R.L."/>
            <person name="Schlapbach R."/>
            <person name="Sreeman S.M."/>
            <person name="Shimizu K.K."/>
        </authorList>
    </citation>
    <scope>NUCLEOTIDE SEQUENCE</scope>
</reference>
<name>A0AAV5D165_ELECO</name>
<keyword evidence="2" id="KW-1185">Reference proteome</keyword>